<organism evidence="1">
    <name type="scientific">uncultured phototrophic eukaryote</name>
    <dbReference type="NCBI Taxonomy" id="172788"/>
    <lineage>
        <taxon>Eukaryota</taxon>
        <taxon>environmental samples</taxon>
    </lineage>
</organism>
<name>M4M8F0_9EUKA</name>
<feature type="non-terminal residue" evidence="1">
    <location>
        <position position="100"/>
    </location>
</feature>
<accession>M4M8F0</accession>
<reference evidence="1" key="1">
    <citation type="journal article" date="2012" name="Proc. Natl. Acad. Sci. U.S.A.">
        <title>Influence of cobalamin scarcity on diatom molecular physiology and identification of a cobalamin acquisition protein.</title>
        <authorList>
            <person name="Bertrand E.M."/>
            <person name="Allen A.E."/>
            <person name="Dupont C.L."/>
            <person name="Norden-Krichmar T.M."/>
            <person name="Bai J."/>
            <person name="Valas R.E."/>
            <person name="Saito M.A."/>
        </authorList>
    </citation>
    <scope>NUCLEOTIDE SEQUENCE</scope>
</reference>
<gene>
    <name evidence="1" type="primary">CBA1</name>
</gene>
<evidence type="ECO:0000313" key="1">
    <source>
        <dbReference type="EMBL" id="AGG56735.1"/>
    </source>
</evidence>
<feature type="non-terminal residue" evidence="1">
    <location>
        <position position="1"/>
    </location>
</feature>
<proteinExistence type="evidence at transcript level"/>
<dbReference type="EMBL" id="JX042665">
    <property type="protein sequence ID" value="AGG56735.1"/>
    <property type="molecule type" value="mRNA"/>
</dbReference>
<dbReference type="AlphaFoldDB" id="M4M8F0"/>
<sequence length="100" mass="11635">DILKEFKSVQDGTVFSVKRDGWFTDRFIEYDTVLQDYCQIVEHIDLNSKLTWFENVYQNKTGVIKQPTCKTVDDIDKKWESRAVKCLPLGKANCKDNPVS</sequence>
<protein>
    <submittedName>
        <fullName evidence="1">Cobalamin acquisition protein 1</fullName>
    </submittedName>
</protein>